<dbReference type="InterPro" id="IPR038463">
    <property type="entry name" value="CedA-like_sf"/>
</dbReference>
<sequence length="62" mass="7469">MNPRRQNMPAKWDGFRDVWLLRGKYVAFVLIGERFRRSPAFSVPESAQRWAMQVRQEEEVED</sequence>
<reference evidence="4 5" key="1">
    <citation type="submission" date="2019-05" db="EMBL/GenBank/DDBJ databases">
        <authorList>
            <consortium name="Pathogen Informatics"/>
        </authorList>
    </citation>
    <scope>NUCLEOTIDE SEQUENCE [LARGE SCALE GENOMIC DNA]</scope>
    <source>
        <strain evidence="4 5">NCTC13032</strain>
    </source>
</reference>
<dbReference type="Pfam" id="PF10729">
    <property type="entry name" value="CedA"/>
    <property type="match status" value="1"/>
</dbReference>
<dbReference type="Gene3D" id="3.30.730.20">
    <property type="entry name" value="Cell division activator CedA"/>
    <property type="match status" value="1"/>
</dbReference>
<dbReference type="GO" id="GO:0003677">
    <property type="term" value="F:DNA binding"/>
    <property type="evidence" value="ECO:0007669"/>
    <property type="project" value="UniProtKB-KW"/>
</dbReference>
<proteinExistence type="predicted"/>
<dbReference type="InterPro" id="IPR019666">
    <property type="entry name" value="Cell_div_activator_CedA"/>
</dbReference>
<dbReference type="EMBL" id="LR590464">
    <property type="protein sequence ID" value="VTP67098.1"/>
    <property type="molecule type" value="Genomic_DNA"/>
</dbReference>
<dbReference type="NCBIfam" id="NF007510">
    <property type="entry name" value="PRK10113.1"/>
    <property type="match status" value="1"/>
</dbReference>
<organism evidence="4 5">
    <name type="scientific">Leclercia adecarboxylata</name>
    <dbReference type="NCBI Taxonomy" id="83655"/>
    <lineage>
        <taxon>Bacteria</taxon>
        <taxon>Pseudomonadati</taxon>
        <taxon>Pseudomonadota</taxon>
        <taxon>Gammaproteobacteria</taxon>
        <taxon>Enterobacterales</taxon>
        <taxon>Enterobacteriaceae</taxon>
        <taxon>Leclercia</taxon>
    </lineage>
</organism>
<gene>
    <name evidence="4" type="primary">cedA</name>
    <name evidence="4" type="ORF">NCTC13032_02871</name>
</gene>
<name>A0A4U9HRJ9_9ENTR</name>
<protein>
    <submittedName>
        <fullName evidence="4">Cell division activator CedA</fullName>
    </submittedName>
</protein>
<dbReference type="GO" id="GO:0051301">
    <property type="term" value="P:cell division"/>
    <property type="evidence" value="ECO:0007669"/>
    <property type="project" value="UniProtKB-KW"/>
</dbReference>
<keyword evidence="2" id="KW-0238">DNA-binding</keyword>
<evidence type="ECO:0000313" key="4">
    <source>
        <dbReference type="EMBL" id="VTP67098.1"/>
    </source>
</evidence>
<evidence type="ECO:0000256" key="2">
    <source>
        <dbReference type="ARBA" id="ARBA00023125"/>
    </source>
</evidence>
<evidence type="ECO:0000256" key="3">
    <source>
        <dbReference type="ARBA" id="ARBA00023306"/>
    </source>
</evidence>
<dbReference type="Proteomes" id="UP000310719">
    <property type="component" value="Chromosome"/>
</dbReference>
<evidence type="ECO:0000313" key="5">
    <source>
        <dbReference type="Proteomes" id="UP000310719"/>
    </source>
</evidence>
<keyword evidence="1 4" id="KW-0132">Cell division</keyword>
<dbReference type="AlphaFoldDB" id="A0A4U9HRJ9"/>
<accession>A0A4U9HRJ9</accession>
<evidence type="ECO:0000256" key="1">
    <source>
        <dbReference type="ARBA" id="ARBA00022618"/>
    </source>
</evidence>
<keyword evidence="3" id="KW-0131">Cell cycle</keyword>